<proteinExistence type="predicted"/>
<sequence>MSREKPTGTLAVFIMFKQPGKGNKKAERRHPVCEASYTCACMVLEYSDGDMPVASLNWREK</sequence>
<dbReference type="AlphaFoldDB" id="A0A3G9JMF6"/>
<keyword evidence="2" id="KW-1185">Reference proteome</keyword>
<dbReference type="Proteomes" id="UP000275368">
    <property type="component" value="Chromosome"/>
</dbReference>
<name>A0A3G9JMF6_9BACL</name>
<dbReference type="KEGG" id="pbk:Back11_55640"/>
<reference evidence="1 2" key="1">
    <citation type="submission" date="2018-11" db="EMBL/GenBank/DDBJ databases">
        <title>Complete genome sequence of Paenibacillus baekrokdamisoli strain KCTC 33723.</title>
        <authorList>
            <person name="Kang S.W."/>
            <person name="Lee K.C."/>
            <person name="Kim K.K."/>
            <person name="Kim J.S."/>
            <person name="Kim D.S."/>
            <person name="Ko S.H."/>
            <person name="Yang S.H."/>
            <person name="Lee J.S."/>
        </authorList>
    </citation>
    <scope>NUCLEOTIDE SEQUENCE [LARGE SCALE GENOMIC DNA]</scope>
    <source>
        <strain evidence="1 2">KCTC 33723</strain>
    </source>
</reference>
<gene>
    <name evidence="1" type="ORF">Back11_55640</name>
</gene>
<evidence type="ECO:0000313" key="1">
    <source>
        <dbReference type="EMBL" id="BBH24219.1"/>
    </source>
</evidence>
<protein>
    <submittedName>
        <fullName evidence="1">Uncharacterized protein</fullName>
    </submittedName>
</protein>
<organism evidence="1 2">
    <name type="scientific">Paenibacillus baekrokdamisoli</name>
    <dbReference type="NCBI Taxonomy" id="1712516"/>
    <lineage>
        <taxon>Bacteria</taxon>
        <taxon>Bacillati</taxon>
        <taxon>Bacillota</taxon>
        <taxon>Bacilli</taxon>
        <taxon>Bacillales</taxon>
        <taxon>Paenibacillaceae</taxon>
        <taxon>Paenibacillus</taxon>
    </lineage>
</organism>
<dbReference type="EMBL" id="AP019308">
    <property type="protein sequence ID" value="BBH24219.1"/>
    <property type="molecule type" value="Genomic_DNA"/>
</dbReference>
<accession>A0A3G9JMF6</accession>
<evidence type="ECO:0000313" key="2">
    <source>
        <dbReference type="Proteomes" id="UP000275368"/>
    </source>
</evidence>